<organism evidence="2 3">
    <name type="scientific">Neisseria zalophi</name>
    <dbReference type="NCBI Taxonomy" id="640030"/>
    <lineage>
        <taxon>Bacteria</taxon>
        <taxon>Pseudomonadati</taxon>
        <taxon>Pseudomonadota</taxon>
        <taxon>Betaproteobacteria</taxon>
        <taxon>Neisseriales</taxon>
        <taxon>Neisseriaceae</taxon>
        <taxon>Neisseria</taxon>
    </lineage>
</organism>
<reference evidence="2 3" key="1">
    <citation type="submission" date="2018-08" db="EMBL/GenBank/DDBJ databases">
        <title>Neisseria zalophi ATCC BAA-2455 complete genome.</title>
        <authorList>
            <person name="Veseli I.A."/>
            <person name="Buttler R."/>
            <person name="Mascarenhas dos Santos A.C."/>
            <person name="Pombert J.-F."/>
        </authorList>
    </citation>
    <scope>NUCLEOTIDE SEQUENCE [LARGE SCALE GENOMIC DNA]</scope>
    <source>
        <strain evidence="2 3">ATCC BAA-2455</strain>
    </source>
</reference>
<gene>
    <name evidence="2" type="ORF">D0T92_08925</name>
</gene>
<dbReference type="OrthoDB" id="5496259at2"/>
<evidence type="ECO:0000313" key="2">
    <source>
        <dbReference type="EMBL" id="QEY26639.1"/>
    </source>
</evidence>
<evidence type="ECO:0000313" key="3">
    <source>
        <dbReference type="Proteomes" id="UP000325713"/>
    </source>
</evidence>
<sequence>MKTNNNNFYITAASKPKGFSLIEFAVASLLSMIVLMAVSKGYFTARQLNTAANERLTVQQDLRNAANMIVRDARMAGNFGCFNMTAETEIVQKTIGGKTMATVQAKVGGRKIKDNNSATAVSDAFKLINDSDNLLAIRSISRGNFKPSDFNTGSDALIFMYGTGNGRIGGVSNEVDNGAPLIFSSCDTLVRPADDTMPTNETVRNALGTSSDDNEITVMNYIVNAYVVGNIGGQQGLYRFQLTSDNKWGNPQLLVKGITDAKLKYLYINDCPEVVVPESSDDFEKFQYSDSLSRVPTLIRMTLSGGVQDANQIYTIDAAVRGGNACANRTL</sequence>
<keyword evidence="1" id="KW-0812">Transmembrane</keyword>
<dbReference type="InterPro" id="IPR012902">
    <property type="entry name" value="N_methyl_site"/>
</dbReference>
<feature type="transmembrane region" description="Helical" evidence="1">
    <location>
        <begin position="21"/>
        <end position="43"/>
    </location>
</feature>
<protein>
    <recommendedName>
        <fullName evidence="4">Prepilin-type N-terminal cleavage/methylation domain-containing protein</fullName>
    </recommendedName>
</protein>
<dbReference type="PROSITE" id="PS00409">
    <property type="entry name" value="PROKAR_NTER_METHYL"/>
    <property type="match status" value="1"/>
</dbReference>
<dbReference type="RefSeq" id="WP_151053043.1">
    <property type="nucleotide sequence ID" value="NZ_CP031700.1"/>
</dbReference>
<dbReference type="Proteomes" id="UP000325713">
    <property type="component" value="Chromosome"/>
</dbReference>
<proteinExistence type="predicted"/>
<dbReference type="EMBL" id="CP031700">
    <property type="protein sequence ID" value="QEY26639.1"/>
    <property type="molecule type" value="Genomic_DNA"/>
</dbReference>
<keyword evidence="3" id="KW-1185">Reference proteome</keyword>
<keyword evidence="1" id="KW-0472">Membrane</keyword>
<evidence type="ECO:0000256" key="1">
    <source>
        <dbReference type="SAM" id="Phobius"/>
    </source>
</evidence>
<dbReference type="KEGG" id="nzl:D0T92_08925"/>
<accession>A0A5J6PV96</accession>
<evidence type="ECO:0008006" key="4">
    <source>
        <dbReference type="Google" id="ProtNLM"/>
    </source>
</evidence>
<name>A0A5J6PV96_9NEIS</name>
<dbReference type="AlphaFoldDB" id="A0A5J6PV96"/>
<keyword evidence="1" id="KW-1133">Transmembrane helix</keyword>